<dbReference type="Gene3D" id="3.40.190.170">
    <property type="entry name" value="Bacterial extracellular solute-binding protein, family 7"/>
    <property type="match status" value="1"/>
</dbReference>
<evidence type="ECO:0000256" key="2">
    <source>
        <dbReference type="ARBA" id="ARBA00022448"/>
    </source>
</evidence>
<organism evidence="4 5">
    <name type="scientific">Fodinisporobacter ferrooxydans</name>
    <dbReference type="NCBI Taxonomy" id="2901836"/>
    <lineage>
        <taxon>Bacteria</taxon>
        <taxon>Bacillati</taxon>
        <taxon>Bacillota</taxon>
        <taxon>Bacilli</taxon>
        <taxon>Bacillales</taxon>
        <taxon>Alicyclobacillaceae</taxon>
        <taxon>Fodinisporobacter</taxon>
    </lineage>
</organism>
<evidence type="ECO:0000256" key="3">
    <source>
        <dbReference type="ARBA" id="ARBA00022729"/>
    </source>
</evidence>
<dbReference type="RefSeq" id="WP_347439194.1">
    <property type="nucleotide sequence ID" value="NZ_CP089291.1"/>
</dbReference>
<proteinExistence type="inferred from homology"/>
<keyword evidence="2" id="KW-0813">Transport</keyword>
<sequence length="353" mass="40691">MKSYVGIALFVLLGFLTSIIIGFSDVFSSKRLPYDYEQQGLGKEIVIKFSYVVAENTPKGLAAKMFAHLVNQKTKGRVKVELFPDGSLYNEFDEIDALKQGNVQMIAPSFSIISNQIPEWMVMDLPFAFPNDQAVQAAFHGAIGQELLQTLQSKNMIGMAFWGNGFRQITNDKRPIIQPKDFNGINFRIEQSKVMEDKFRLMHANTTAVPFNQLFQKLESGTVDGEENSISNIYSKKLYQFQNYITICNESYLGYVVLFNQTFWNRIPKDLQNDISEALQETTAWENEEAIQLNQEQWNMLKNIPGLNVHELTPAEKKQWMAVWNPIYDQYKPIFGKQMIEQIRELQRKYGND</sequence>
<dbReference type="PIRSF" id="PIRSF006470">
    <property type="entry name" value="DctB"/>
    <property type="match status" value="1"/>
</dbReference>
<protein>
    <submittedName>
        <fullName evidence="4">DctP family TRAP transporter solute-binding subunit</fullName>
    </submittedName>
</protein>
<keyword evidence="5" id="KW-1185">Reference proteome</keyword>
<dbReference type="Proteomes" id="UP000830167">
    <property type="component" value="Chromosome"/>
</dbReference>
<dbReference type="NCBIfam" id="NF037995">
    <property type="entry name" value="TRAP_S1"/>
    <property type="match status" value="1"/>
</dbReference>
<reference evidence="4" key="1">
    <citation type="submission" date="2021-12" db="EMBL/GenBank/DDBJ databases">
        <title>Alicyclobacillaceae gen. nov., sp. nov., isolated from chalcocite enrichment system.</title>
        <authorList>
            <person name="Jiang Z."/>
        </authorList>
    </citation>
    <scope>NUCLEOTIDE SEQUENCE</scope>
    <source>
        <strain evidence="4">MYW30-H2</strain>
    </source>
</reference>
<evidence type="ECO:0000313" key="4">
    <source>
        <dbReference type="EMBL" id="UOF92525.1"/>
    </source>
</evidence>
<comment type="similarity">
    <text evidence="1">Belongs to the bacterial solute-binding protein 7 family.</text>
</comment>
<dbReference type="EMBL" id="CP089291">
    <property type="protein sequence ID" value="UOF92525.1"/>
    <property type="molecule type" value="Genomic_DNA"/>
</dbReference>
<name>A0ABY4CPY4_9BACL</name>
<dbReference type="PANTHER" id="PTHR33376">
    <property type="match status" value="1"/>
</dbReference>
<evidence type="ECO:0000256" key="1">
    <source>
        <dbReference type="ARBA" id="ARBA00009023"/>
    </source>
</evidence>
<dbReference type="InterPro" id="IPR004682">
    <property type="entry name" value="TRAP_DctP"/>
</dbReference>
<dbReference type="NCBIfam" id="TIGR00787">
    <property type="entry name" value="dctP"/>
    <property type="match status" value="1"/>
</dbReference>
<accession>A0ABY4CPY4</accession>
<evidence type="ECO:0000313" key="5">
    <source>
        <dbReference type="Proteomes" id="UP000830167"/>
    </source>
</evidence>
<dbReference type="InterPro" id="IPR018389">
    <property type="entry name" value="DctP_fam"/>
</dbReference>
<gene>
    <name evidence="4" type="ORF">LSG31_10405</name>
</gene>
<dbReference type="PANTHER" id="PTHR33376:SF7">
    <property type="entry name" value="C4-DICARBOXYLATE-BINDING PROTEIN DCTB"/>
    <property type="match status" value="1"/>
</dbReference>
<keyword evidence="3" id="KW-0732">Signal</keyword>
<dbReference type="InterPro" id="IPR038404">
    <property type="entry name" value="TRAP_DctP_sf"/>
</dbReference>
<dbReference type="Pfam" id="PF03480">
    <property type="entry name" value="DctP"/>
    <property type="match status" value="1"/>
</dbReference>